<reference evidence="2" key="1">
    <citation type="journal article" date="2019" name="Int. J. Syst. Evol. Microbiol.">
        <title>The Global Catalogue of Microorganisms (GCM) 10K type strain sequencing project: providing services to taxonomists for standard genome sequencing and annotation.</title>
        <authorList>
            <consortium name="The Broad Institute Genomics Platform"/>
            <consortium name="The Broad Institute Genome Sequencing Center for Infectious Disease"/>
            <person name="Wu L."/>
            <person name="Ma J."/>
        </authorList>
    </citation>
    <scope>NUCLEOTIDE SEQUENCE [LARGE SCALE GENOMIC DNA]</scope>
    <source>
        <strain evidence="2">JCM 14370</strain>
    </source>
</reference>
<name>A0ABQ2CWM9_9DEIO</name>
<sequence>MPHFLTSSEGVKLYNGGVSDHTERELLFELFPETARKLYSEQGPSSPTLGLYAVEAGKLALVYGDRLLELEPLEKHAKHAVMCDLCHTTLSRLDAVFYRARIGEGLYQYISLCERTAGCLGRTTRDRLQHLVERLGLVH</sequence>
<comment type="caution">
    <text evidence="1">The sequence shown here is derived from an EMBL/GenBank/DDBJ whole genome shotgun (WGS) entry which is preliminary data.</text>
</comment>
<dbReference type="Proteomes" id="UP000632222">
    <property type="component" value="Unassembled WGS sequence"/>
</dbReference>
<organism evidence="1 2">
    <name type="scientific">Deinococcus roseus</name>
    <dbReference type="NCBI Taxonomy" id="392414"/>
    <lineage>
        <taxon>Bacteria</taxon>
        <taxon>Thermotogati</taxon>
        <taxon>Deinococcota</taxon>
        <taxon>Deinococci</taxon>
        <taxon>Deinococcales</taxon>
        <taxon>Deinococcaceae</taxon>
        <taxon>Deinococcus</taxon>
    </lineage>
</organism>
<protein>
    <submittedName>
        <fullName evidence="1">Uncharacterized protein</fullName>
    </submittedName>
</protein>
<keyword evidence="2" id="KW-1185">Reference proteome</keyword>
<proteinExistence type="predicted"/>
<evidence type="ECO:0000313" key="2">
    <source>
        <dbReference type="Proteomes" id="UP000632222"/>
    </source>
</evidence>
<evidence type="ECO:0000313" key="1">
    <source>
        <dbReference type="EMBL" id="GGJ24382.1"/>
    </source>
</evidence>
<dbReference type="EMBL" id="BMOD01000002">
    <property type="protein sequence ID" value="GGJ24382.1"/>
    <property type="molecule type" value="Genomic_DNA"/>
</dbReference>
<accession>A0ABQ2CWM9</accession>
<gene>
    <name evidence="1" type="ORF">GCM10008938_08150</name>
</gene>